<dbReference type="CTD" id="8574421"/>
<dbReference type="RefSeq" id="XP_002632424.1">
    <property type="nucleotide sequence ID" value="XM_002632378.1"/>
</dbReference>
<name>A8WN45_CAEBR</name>
<dbReference type="AlphaFoldDB" id="A8WN45"/>
<dbReference type="GO" id="GO:0007186">
    <property type="term" value="P:G protein-coupled receptor signaling pathway"/>
    <property type="evidence" value="ECO:0000318"/>
    <property type="project" value="GO_Central"/>
</dbReference>
<dbReference type="OMA" id="YTTCFEI"/>
<dbReference type="WormBase" id="CBG00452">
    <property type="protein sequence ID" value="CBP24936"/>
    <property type="gene ID" value="WBGene00023837"/>
    <property type="gene designation" value="Cbr-str-187"/>
</dbReference>
<dbReference type="KEGG" id="cbr:CBG_00452"/>
<dbReference type="GO" id="GO:0038022">
    <property type="term" value="F:G protein-coupled olfactory receptor activity"/>
    <property type="evidence" value="ECO:0000318"/>
    <property type="project" value="GO_Central"/>
</dbReference>
<reference evidence="2 3" key="2">
    <citation type="journal article" date="2011" name="PLoS Genet.">
        <title>Caenorhabditis briggsae recombinant inbred line genotypes reveal inter-strain incompatibility and the evolution of recombination.</title>
        <authorList>
            <person name="Ross J.A."/>
            <person name="Koboldt D.C."/>
            <person name="Staisch J.E."/>
            <person name="Chamberlin H.M."/>
            <person name="Gupta B.P."/>
            <person name="Miller R.D."/>
            <person name="Baird S.E."/>
            <person name="Haag E.S."/>
        </authorList>
    </citation>
    <scope>NUCLEOTIDE SEQUENCE [LARGE SCALE GENOMIC DNA]</scope>
    <source>
        <strain evidence="2 3">AF16</strain>
    </source>
</reference>
<feature type="transmembrane region" description="Helical" evidence="1">
    <location>
        <begin position="83"/>
        <end position="107"/>
    </location>
</feature>
<feature type="transmembrane region" description="Helical" evidence="1">
    <location>
        <begin position="6"/>
        <end position="25"/>
    </location>
</feature>
<dbReference type="PANTHER" id="PTHR22943:SF97">
    <property type="entry name" value="SEVEN TM RECEPTOR"/>
    <property type="match status" value="1"/>
</dbReference>
<reference evidence="2 3" key="1">
    <citation type="journal article" date="2003" name="PLoS Biol.">
        <title>The genome sequence of Caenorhabditis briggsae: a platform for comparative genomics.</title>
        <authorList>
            <person name="Stein L.D."/>
            <person name="Bao Z."/>
            <person name="Blasiar D."/>
            <person name="Blumenthal T."/>
            <person name="Brent M.R."/>
            <person name="Chen N."/>
            <person name="Chinwalla A."/>
            <person name="Clarke L."/>
            <person name="Clee C."/>
            <person name="Coghlan A."/>
            <person name="Coulson A."/>
            <person name="D'Eustachio P."/>
            <person name="Fitch D.H."/>
            <person name="Fulton L.A."/>
            <person name="Fulton R.E."/>
            <person name="Griffiths-Jones S."/>
            <person name="Harris T.W."/>
            <person name="Hillier L.W."/>
            <person name="Kamath R."/>
            <person name="Kuwabara P.E."/>
            <person name="Mardis E.R."/>
            <person name="Marra M.A."/>
            <person name="Miner T.L."/>
            <person name="Minx P."/>
            <person name="Mullikin J.C."/>
            <person name="Plumb R.W."/>
            <person name="Rogers J."/>
            <person name="Schein J.E."/>
            <person name="Sohrmann M."/>
            <person name="Spieth J."/>
            <person name="Stajich J.E."/>
            <person name="Wei C."/>
            <person name="Willey D."/>
            <person name="Wilson R.K."/>
            <person name="Durbin R."/>
            <person name="Waterston R.H."/>
        </authorList>
    </citation>
    <scope>NUCLEOTIDE SEQUENCE [LARGE SCALE GENOMIC DNA]</scope>
    <source>
        <strain evidence="2 3">AF16</strain>
    </source>
</reference>
<keyword evidence="3" id="KW-1185">Reference proteome</keyword>
<gene>
    <name evidence="4" type="primary">str-187</name>
    <name evidence="2 4" type="ORF">CBG00452</name>
    <name evidence="2" type="ORF">CBG_00452</name>
</gene>
<dbReference type="GO" id="GO:0005886">
    <property type="term" value="C:plasma membrane"/>
    <property type="evidence" value="ECO:0000318"/>
    <property type="project" value="GO_Central"/>
</dbReference>
<feature type="transmembrane region" description="Helical" evidence="1">
    <location>
        <begin position="128"/>
        <end position="148"/>
    </location>
</feature>
<feature type="transmembrane region" description="Helical" evidence="1">
    <location>
        <begin position="203"/>
        <end position="223"/>
    </location>
</feature>
<dbReference type="PANTHER" id="PTHR22943">
    <property type="entry name" value="7-TRANSMEMBRANE DOMAIN RECEPTOR C.ELEGANS"/>
    <property type="match status" value="1"/>
</dbReference>
<dbReference type="Pfam" id="PF10326">
    <property type="entry name" value="7TM_GPCR_Str"/>
    <property type="match status" value="1"/>
</dbReference>
<dbReference type="SUPFAM" id="SSF81321">
    <property type="entry name" value="Family A G protein-coupled receptor-like"/>
    <property type="match status" value="1"/>
</dbReference>
<proteinExistence type="predicted"/>
<dbReference type="GO" id="GO:0042048">
    <property type="term" value="P:olfactory behavior"/>
    <property type="evidence" value="ECO:0000318"/>
    <property type="project" value="GO_Central"/>
</dbReference>
<dbReference type="eggNOG" id="ENOG502TG8N">
    <property type="taxonomic scope" value="Eukaryota"/>
</dbReference>
<dbReference type="InParanoid" id="A8WN45"/>
<feature type="transmembrane region" description="Helical" evidence="1">
    <location>
        <begin position="46"/>
        <end position="71"/>
    </location>
</feature>
<dbReference type="GeneID" id="8574421"/>
<dbReference type="HOGENOM" id="CLU_036335_2_0_1"/>
<dbReference type="Proteomes" id="UP000008549">
    <property type="component" value="Unassembled WGS sequence"/>
</dbReference>
<evidence type="ECO:0000313" key="4">
    <source>
        <dbReference type="WormBase" id="CBG00452"/>
    </source>
</evidence>
<keyword evidence="1" id="KW-0472">Membrane</keyword>
<sequence>MSIYQLICTIISFILNSFLVWLILARSPKLTGKYKWLMLYTTCFEIFWGLFDLPAEIIAHSVGCAFIVFRVNHPDSLLTSDNSSWIVLIYTAIFGASMALFASHFVYRYGSIATNFGEKYTSGCKFSILFFIPIITGMWWSTVVRVWFWPNTQMDDYTRNLIMETVGVGIENISYIGAKFYNQEKRNLTSHFNTPAWIGVAQMWFMVISSMGCVFGFGALCYLRLAKQLSIASNAANNLQVQLFYALVMQTAIPLFLMHMPITVYFLCPMLDLDFDFASSFVASTIALYPAIDPLPNILIIKNYRNATIQLFRSLLCRPKNKYRTNQTSTIHNNGPRSFSQTIN</sequence>
<evidence type="ECO:0000313" key="2">
    <source>
        <dbReference type="EMBL" id="CAP21900.1"/>
    </source>
</evidence>
<protein>
    <submittedName>
        <fullName evidence="2">Protein CBG00452</fullName>
    </submittedName>
</protein>
<dbReference type="InterPro" id="IPR019428">
    <property type="entry name" value="7TM_GPCR_serpentine_rcpt_Str"/>
</dbReference>
<evidence type="ECO:0000313" key="3">
    <source>
        <dbReference type="Proteomes" id="UP000008549"/>
    </source>
</evidence>
<feature type="transmembrane region" description="Helical" evidence="1">
    <location>
        <begin position="243"/>
        <end position="267"/>
    </location>
</feature>
<accession>A8WN45</accession>
<dbReference type="FunCoup" id="A8WN45">
    <property type="interactions" value="1366"/>
</dbReference>
<evidence type="ECO:0000256" key="1">
    <source>
        <dbReference type="SAM" id="Phobius"/>
    </source>
</evidence>
<keyword evidence="1" id="KW-0812">Transmembrane</keyword>
<feature type="transmembrane region" description="Helical" evidence="1">
    <location>
        <begin position="273"/>
        <end position="292"/>
    </location>
</feature>
<dbReference type="EMBL" id="HE600968">
    <property type="protein sequence ID" value="CAP21900.1"/>
    <property type="molecule type" value="Genomic_DNA"/>
</dbReference>
<organism evidence="2 3">
    <name type="scientific">Caenorhabditis briggsae</name>
    <dbReference type="NCBI Taxonomy" id="6238"/>
    <lineage>
        <taxon>Eukaryota</taxon>
        <taxon>Metazoa</taxon>
        <taxon>Ecdysozoa</taxon>
        <taxon>Nematoda</taxon>
        <taxon>Chromadorea</taxon>
        <taxon>Rhabditida</taxon>
        <taxon>Rhabditina</taxon>
        <taxon>Rhabditomorpha</taxon>
        <taxon>Rhabditoidea</taxon>
        <taxon>Rhabditidae</taxon>
        <taxon>Peloderinae</taxon>
        <taxon>Caenorhabditis</taxon>
    </lineage>
</organism>
<keyword evidence="1" id="KW-1133">Transmembrane helix</keyword>